<reference evidence="1 2" key="1">
    <citation type="submission" date="2011-09" db="EMBL/GenBank/DDBJ databases">
        <title>The draft genome of Methylobacterium extorquens DSM 13060.</title>
        <authorList>
            <consortium name="US DOE Joint Genome Institute (JGI-PGF)"/>
            <person name="Lucas S."/>
            <person name="Han J."/>
            <person name="Lapidus A."/>
            <person name="Cheng J.-F."/>
            <person name="Goodwin L."/>
            <person name="Pitluck S."/>
            <person name="Peters L."/>
            <person name="Land M.L."/>
            <person name="Hauser L."/>
            <person name="Koskimaki J."/>
            <person name="Halonen O."/>
            <person name="Pirttila A."/>
            <person name="Frank C."/>
            <person name="Woyke T.J."/>
        </authorList>
    </citation>
    <scope>NUCLEOTIDE SEQUENCE [LARGE SCALE GENOMIC DNA]</scope>
    <source>
        <strain evidence="1 2">DSM 13060</strain>
    </source>
</reference>
<dbReference type="AlphaFoldDB" id="H1KCH9"/>
<evidence type="ECO:0000313" key="1">
    <source>
        <dbReference type="EMBL" id="EHP94803.1"/>
    </source>
</evidence>
<organism evidence="1 2">
    <name type="scientific">Methylorubrum extorquens DSM 13060</name>
    <dbReference type="NCBI Taxonomy" id="882800"/>
    <lineage>
        <taxon>Bacteria</taxon>
        <taxon>Pseudomonadati</taxon>
        <taxon>Pseudomonadota</taxon>
        <taxon>Alphaproteobacteria</taxon>
        <taxon>Hyphomicrobiales</taxon>
        <taxon>Methylobacteriaceae</taxon>
        <taxon>Methylorubrum</taxon>
    </lineage>
</organism>
<dbReference type="RefSeq" id="WP_003596490.1">
    <property type="nucleotide sequence ID" value="NZ_AGJK01000004.1"/>
</dbReference>
<dbReference type="PATRIC" id="fig|882800.3.peg.321"/>
<sequence length="144" mass="15470">MMRTERRQRAYDLTQGRCIYCETRLADDDDMIPCGDGDCVMLPDGQSMLCVTLRRPISMGGRRTAGNEVPACHACCAGKGTSMHEAFVAKRQRQAYEASLATGPQAEDGVWTQLSATLPVLARMCLELPPLPAAPAVASGPALV</sequence>
<proteinExistence type="predicted"/>
<dbReference type="Proteomes" id="UP000004382">
    <property type="component" value="Unassembled WGS sequence"/>
</dbReference>
<accession>H1KCH9</accession>
<gene>
    <name evidence="1" type="ORF">MetexDRAFT_0341</name>
</gene>
<protein>
    <submittedName>
        <fullName evidence="1">Uncharacterized protein</fullName>
    </submittedName>
</protein>
<dbReference type="Gene3D" id="1.10.30.50">
    <property type="match status" value="1"/>
</dbReference>
<evidence type="ECO:0000313" key="2">
    <source>
        <dbReference type="Proteomes" id="UP000004382"/>
    </source>
</evidence>
<name>H1KCH9_METEX</name>
<comment type="caution">
    <text evidence="1">The sequence shown here is derived from an EMBL/GenBank/DDBJ whole genome shotgun (WGS) entry which is preliminary data.</text>
</comment>
<dbReference type="EMBL" id="AGJK01000004">
    <property type="protein sequence ID" value="EHP94803.1"/>
    <property type="molecule type" value="Genomic_DNA"/>
</dbReference>